<proteinExistence type="predicted"/>
<comment type="caution">
    <text evidence="2">The sequence shown here is derived from an EMBL/GenBank/DDBJ whole genome shotgun (WGS) entry which is preliminary data.</text>
</comment>
<feature type="region of interest" description="Disordered" evidence="1">
    <location>
        <begin position="15"/>
        <end position="58"/>
    </location>
</feature>
<evidence type="ECO:0000256" key="1">
    <source>
        <dbReference type="SAM" id="MobiDB-lite"/>
    </source>
</evidence>
<reference evidence="2 3" key="1">
    <citation type="submission" date="2019-05" db="EMBL/GenBank/DDBJ databases">
        <title>Another draft genome of Portunus trituberculatus and its Hox gene families provides insights of decapod evolution.</title>
        <authorList>
            <person name="Jeong J.-H."/>
            <person name="Song I."/>
            <person name="Kim S."/>
            <person name="Choi T."/>
            <person name="Kim D."/>
            <person name="Ryu S."/>
            <person name="Kim W."/>
        </authorList>
    </citation>
    <scope>NUCLEOTIDE SEQUENCE [LARGE SCALE GENOMIC DNA]</scope>
    <source>
        <tissue evidence="2">Muscle</tissue>
    </source>
</reference>
<keyword evidence="3" id="KW-1185">Reference proteome</keyword>
<feature type="compositionally biased region" description="Basic residues" evidence="1">
    <location>
        <begin position="22"/>
        <end position="46"/>
    </location>
</feature>
<name>A0A5B7GAZ9_PORTR</name>
<sequence length="168" mass="19295">MKYLDKLGLQVERVTDKISSSGRKKKKAKQKKVYVARQSSRARHGSSSRLASVKPSKRRGLVKSTFSMVADHRDTRSVHERISMQVDESSSQSVIGGGPSGLVHKPQRLFSNIDIAWQLKSYDQQPAHSQRYTSNALMTYHQPDQYQFNLTRNEFWGDYSVNMFPWSQ</sequence>
<organism evidence="2 3">
    <name type="scientific">Portunus trituberculatus</name>
    <name type="common">Swimming crab</name>
    <name type="synonym">Neptunus trituberculatus</name>
    <dbReference type="NCBI Taxonomy" id="210409"/>
    <lineage>
        <taxon>Eukaryota</taxon>
        <taxon>Metazoa</taxon>
        <taxon>Ecdysozoa</taxon>
        <taxon>Arthropoda</taxon>
        <taxon>Crustacea</taxon>
        <taxon>Multicrustacea</taxon>
        <taxon>Malacostraca</taxon>
        <taxon>Eumalacostraca</taxon>
        <taxon>Eucarida</taxon>
        <taxon>Decapoda</taxon>
        <taxon>Pleocyemata</taxon>
        <taxon>Brachyura</taxon>
        <taxon>Eubrachyura</taxon>
        <taxon>Portunoidea</taxon>
        <taxon>Portunidae</taxon>
        <taxon>Portuninae</taxon>
        <taxon>Portunus</taxon>
    </lineage>
</organism>
<dbReference type="EMBL" id="VSRR010012662">
    <property type="protein sequence ID" value="MPC54819.1"/>
    <property type="molecule type" value="Genomic_DNA"/>
</dbReference>
<accession>A0A5B7GAZ9</accession>
<gene>
    <name evidence="2" type="ORF">E2C01_048747</name>
</gene>
<dbReference type="AlphaFoldDB" id="A0A5B7GAZ9"/>
<evidence type="ECO:0000313" key="3">
    <source>
        <dbReference type="Proteomes" id="UP000324222"/>
    </source>
</evidence>
<dbReference type="Proteomes" id="UP000324222">
    <property type="component" value="Unassembled WGS sequence"/>
</dbReference>
<evidence type="ECO:0000313" key="2">
    <source>
        <dbReference type="EMBL" id="MPC54819.1"/>
    </source>
</evidence>
<protein>
    <submittedName>
        <fullName evidence="2">Uncharacterized protein</fullName>
    </submittedName>
</protein>